<dbReference type="GO" id="GO:0009307">
    <property type="term" value="P:DNA restriction-modification system"/>
    <property type="evidence" value="ECO:0007669"/>
    <property type="project" value="UniProtKB-KW"/>
</dbReference>
<dbReference type="EMBL" id="JACHHH010000001">
    <property type="protein sequence ID" value="MBB6040377.1"/>
    <property type="molecule type" value="Genomic_DNA"/>
</dbReference>
<dbReference type="SUPFAM" id="SSF53335">
    <property type="entry name" value="S-adenosyl-L-methionine-dependent methyltransferases"/>
    <property type="match status" value="1"/>
</dbReference>
<reference evidence="4 5" key="1">
    <citation type="submission" date="2020-08" db="EMBL/GenBank/DDBJ databases">
        <title>Genomic Encyclopedia of Type Strains, Phase IV (KMG-IV): sequencing the most valuable type-strain genomes for metagenomic binning, comparative biology and taxonomic classification.</title>
        <authorList>
            <person name="Goeker M."/>
        </authorList>
    </citation>
    <scope>NUCLEOTIDE SEQUENCE [LARGE SCALE GENOMIC DNA]</scope>
    <source>
        <strain evidence="4 5">DSM 17245</strain>
    </source>
</reference>
<organism evidence="4 5">
    <name type="scientific">Oribacterium sinus</name>
    <dbReference type="NCBI Taxonomy" id="237576"/>
    <lineage>
        <taxon>Bacteria</taxon>
        <taxon>Bacillati</taxon>
        <taxon>Bacillota</taxon>
        <taxon>Clostridia</taxon>
        <taxon>Lachnospirales</taxon>
        <taxon>Lachnospiraceae</taxon>
        <taxon>Oribacterium</taxon>
    </lineage>
</organism>
<evidence type="ECO:0000313" key="5">
    <source>
        <dbReference type="Proteomes" id="UP000522163"/>
    </source>
</evidence>
<keyword evidence="1 4" id="KW-0489">Methyltransferase</keyword>
<keyword evidence="3" id="KW-0680">Restriction system</keyword>
<protein>
    <submittedName>
        <fullName evidence="4">Site-specific DNA-cytosine methylase</fullName>
    </submittedName>
</protein>
<dbReference type="GO" id="GO:0008168">
    <property type="term" value="F:methyltransferase activity"/>
    <property type="evidence" value="ECO:0007669"/>
    <property type="project" value="UniProtKB-KW"/>
</dbReference>
<accession>A0A7W9SE72</accession>
<name>A0A7W9SE72_9FIRM</name>
<dbReference type="InterPro" id="IPR029063">
    <property type="entry name" value="SAM-dependent_MTases_sf"/>
</dbReference>
<comment type="caution">
    <text evidence="4">The sequence shown here is derived from an EMBL/GenBank/DDBJ whole genome shotgun (WGS) entry which is preliminary data.</text>
</comment>
<dbReference type="AlphaFoldDB" id="A0A7W9SE72"/>
<dbReference type="InterPro" id="IPR001525">
    <property type="entry name" value="C5_MeTfrase"/>
</dbReference>
<evidence type="ECO:0000256" key="2">
    <source>
        <dbReference type="ARBA" id="ARBA00022679"/>
    </source>
</evidence>
<sequence>MKTIGIYSFFSGAGFLDLGFETEGLTIDFVNEYNKSFLEVYKFARKNMELKEPKYG</sequence>
<keyword evidence="2" id="KW-0808">Transferase</keyword>
<dbReference type="RefSeq" id="WP_183682127.1">
    <property type="nucleotide sequence ID" value="NZ_JACHHH010000001.1"/>
</dbReference>
<dbReference type="GeneID" id="85013909"/>
<gene>
    <name evidence="4" type="ORF">HNQ46_000338</name>
</gene>
<dbReference type="Gene3D" id="3.40.50.150">
    <property type="entry name" value="Vaccinia Virus protein VP39"/>
    <property type="match status" value="1"/>
</dbReference>
<evidence type="ECO:0000256" key="1">
    <source>
        <dbReference type="ARBA" id="ARBA00022603"/>
    </source>
</evidence>
<dbReference type="GO" id="GO:0032259">
    <property type="term" value="P:methylation"/>
    <property type="evidence" value="ECO:0007669"/>
    <property type="project" value="UniProtKB-KW"/>
</dbReference>
<evidence type="ECO:0000313" key="4">
    <source>
        <dbReference type="EMBL" id="MBB6040377.1"/>
    </source>
</evidence>
<dbReference type="Pfam" id="PF00145">
    <property type="entry name" value="DNA_methylase"/>
    <property type="match status" value="1"/>
</dbReference>
<dbReference type="Proteomes" id="UP000522163">
    <property type="component" value="Unassembled WGS sequence"/>
</dbReference>
<proteinExistence type="predicted"/>
<evidence type="ECO:0000256" key="3">
    <source>
        <dbReference type="ARBA" id="ARBA00022747"/>
    </source>
</evidence>